<dbReference type="InterPro" id="IPR040525">
    <property type="entry name" value="UGGT_TRXL_4"/>
</dbReference>
<feature type="domain" description="Glucosyltransferase 24 catalytic" evidence="15">
    <location>
        <begin position="1201"/>
        <end position="1467"/>
    </location>
</feature>
<dbReference type="InterPro" id="IPR040497">
    <property type="entry name" value="Glyco_transf_24"/>
</dbReference>
<dbReference type="SUPFAM" id="SSF53448">
    <property type="entry name" value="Nucleotide-diphospho-sugar transferases"/>
    <property type="match status" value="1"/>
</dbReference>
<dbReference type="Pfam" id="PF18401">
    <property type="entry name" value="Thioredoxin_13"/>
    <property type="match status" value="1"/>
</dbReference>
<evidence type="ECO:0000313" key="17">
    <source>
        <dbReference type="Proteomes" id="UP000799766"/>
    </source>
</evidence>
<dbReference type="CDD" id="cd06432">
    <property type="entry name" value="GT8_HUGT1_C_like"/>
    <property type="match status" value="1"/>
</dbReference>
<dbReference type="InterPro" id="IPR040692">
    <property type="entry name" value="UGGT_TRXL_3"/>
</dbReference>
<feature type="region of interest" description="Disordered" evidence="9">
    <location>
        <begin position="249"/>
        <end position="268"/>
    </location>
</feature>
<dbReference type="Pfam" id="PF18403">
    <property type="entry name" value="Thioredoxin_15"/>
    <property type="match status" value="1"/>
</dbReference>
<dbReference type="Pfam" id="PF18404">
    <property type="entry name" value="Glyco_transf_24"/>
    <property type="match status" value="1"/>
</dbReference>
<dbReference type="OrthoDB" id="27683at2759"/>
<keyword evidence="7" id="KW-0256">Endoplasmic reticulum</keyword>
<dbReference type="PANTHER" id="PTHR11226">
    <property type="entry name" value="UDP-GLUCOSE GLYCOPROTEIN:GLUCOSYLTRANSFERASE"/>
    <property type="match status" value="1"/>
</dbReference>
<evidence type="ECO:0000256" key="5">
    <source>
        <dbReference type="ARBA" id="ARBA00022679"/>
    </source>
</evidence>
<accession>A0A6A6P042</accession>
<dbReference type="InterPro" id="IPR040694">
    <property type="entry name" value="UGGT_TRXL_2"/>
</dbReference>
<dbReference type="InterPro" id="IPR009448">
    <property type="entry name" value="UDP-g_GGtrans"/>
</dbReference>
<evidence type="ECO:0000259" key="11">
    <source>
        <dbReference type="Pfam" id="PF18400"/>
    </source>
</evidence>
<evidence type="ECO:0000256" key="1">
    <source>
        <dbReference type="ARBA" id="ARBA00001913"/>
    </source>
</evidence>
<feature type="domain" description="UDP-glucose:glycoprotein glucosyltransferase thioredoxin-like" evidence="14">
    <location>
        <begin position="659"/>
        <end position="866"/>
    </location>
</feature>
<dbReference type="FunFam" id="3.90.550.10:FF:000065">
    <property type="entry name" value="UDP-glucose:glycoprotein glucosyltransferase, putative"/>
    <property type="match status" value="1"/>
</dbReference>
<evidence type="ECO:0000313" key="16">
    <source>
        <dbReference type="EMBL" id="KAF2457381.1"/>
    </source>
</evidence>
<name>A0A6A6P042_9PEZI</name>
<dbReference type="Pfam" id="PF18402">
    <property type="entry name" value="Thioredoxin_14"/>
    <property type="match status" value="1"/>
</dbReference>
<comment type="subcellular location">
    <subcellularLocation>
        <location evidence="2">Endoplasmic reticulum lumen</location>
    </subcellularLocation>
</comment>
<feature type="domain" description="UGGT thioredoxin-like" evidence="13">
    <location>
        <begin position="403"/>
        <end position="647"/>
    </location>
</feature>
<dbReference type="UniPathway" id="UPA00378"/>
<evidence type="ECO:0000259" key="14">
    <source>
        <dbReference type="Pfam" id="PF18403"/>
    </source>
</evidence>
<dbReference type="PANTHER" id="PTHR11226:SF0">
    <property type="entry name" value="UDP-GLUCOSE:GLYCOPROTEIN GLUCOSYLTRANSFERASE"/>
    <property type="match status" value="1"/>
</dbReference>
<feature type="compositionally biased region" description="Basic and acidic residues" evidence="9">
    <location>
        <begin position="249"/>
        <end position="262"/>
    </location>
</feature>
<dbReference type="GO" id="GO:0051082">
    <property type="term" value="F:unfolded protein binding"/>
    <property type="evidence" value="ECO:0007669"/>
    <property type="project" value="TreeGrafter"/>
</dbReference>
<evidence type="ECO:0000256" key="4">
    <source>
        <dbReference type="ARBA" id="ARBA00006351"/>
    </source>
</evidence>
<dbReference type="GO" id="GO:0003980">
    <property type="term" value="F:UDP-glucose:glycoprotein glucosyltransferase activity"/>
    <property type="evidence" value="ECO:0007669"/>
    <property type="project" value="InterPro"/>
</dbReference>
<feature type="region of interest" description="Disordered" evidence="9">
    <location>
        <begin position="1472"/>
        <end position="1502"/>
    </location>
</feature>
<dbReference type="GO" id="GO:0018279">
    <property type="term" value="P:protein N-linked glycosylation via asparagine"/>
    <property type="evidence" value="ECO:0007669"/>
    <property type="project" value="TreeGrafter"/>
</dbReference>
<dbReference type="Pfam" id="PF18400">
    <property type="entry name" value="Thioredoxin_12"/>
    <property type="match status" value="1"/>
</dbReference>
<dbReference type="Pfam" id="PF06427">
    <property type="entry name" value="UDP-g_GGTase"/>
    <property type="match status" value="1"/>
</dbReference>
<feature type="domain" description="UGGT thioredoxin-like" evidence="12">
    <location>
        <begin position="266"/>
        <end position="396"/>
    </location>
</feature>
<comment type="pathway">
    <text evidence="3">Protein modification; protein glycosylation.</text>
</comment>
<dbReference type="InterPro" id="IPR029044">
    <property type="entry name" value="Nucleotide-diphossugar_trans"/>
</dbReference>
<feature type="chain" id="PRO_5025489145" evidence="10">
    <location>
        <begin position="26"/>
        <end position="1502"/>
    </location>
</feature>
<evidence type="ECO:0000256" key="3">
    <source>
        <dbReference type="ARBA" id="ARBA00004922"/>
    </source>
</evidence>
<evidence type="ECO:0000259" key="13">
    <source>
        <dbReference type="Pfam" id="PF18402"/>
    </source>
</evidence>
<reference evidence="16" key="1">
    <citation type="journal article" date="2020" name="Stud. Mycol.">
        <title>101 Dothideomycetes genomes: a test case for predicting lifestyles and emergence of pathogens.</title>
        <authorList>
            <person name="Haridas S."/>
            <person name="Albert R."/>
            <person name="Binder M."/>
            <person name="Bloem J."/>
            <person name="Labutti K."/>
            <person name="Salamov A."/>
            <person name="Andreopoulos B."/>
            <person name="Baker S."/>
            <person name="Barry K."/>
            <person name="Bills G."/>
            <person name="Bluhm B."/>
            <person name="Cannon C."/>
            <person name="Castanera R."/>
            <person name="Culley D."/>
            <person name="Daum C."/>
            <person name="Ezra D."/>
            <person name="Gonzalez J."/>
            <person name="Henrissat B."/>
            <person name="Kuo A."/>
            <person name="Liang C."/>
            <person name="Lipzen A."/>
            <person name="Lutzoni F."/>
            <person name="Magnuson J."/>
            <person name="Mondo S."/>
            <person name="Nolan M."/>
            <person name="Ohm R."/>
            <person name="Pangilinan J."/>
            <person name="Park H.-J."/>
            <person name="Ramirez L."/>
            <person name="Alfaro M."/>
            <person name="Sun H."/>
            <person name="Tritt A."/>
            <person name="Yoshinaga Y."/>
            <person name="Zwiers L.-H."/>
            <person name="Turgeon B."/>
            <person name="Goodwin S."/>
            <person name="Spatafora J."/>
            <person name="Crous P."/>
            <person name="Grigoriev I."/>
        </authorList>
    </citation>
    <scope>NUCLEOTIDE SEQUENCE</scope>
    <source>
        <strain evidence="16">ATCC 16933</strain>
    </source>
</reference>
<evidence type="ECO:0000259" key="12">
    <source>
        <dbReference type="Pfam" id="PF18401"/>
    </source>
</evidence>
<evidence type="ECO:0000256" key="6">
    <source>
        <dbReference type="ARBA" id="ARBA00022729"/>
    </source>
</evidence>
<evidence type="ECO:0000256" key="10">
    <source>
        <dbReference type="SAM" id="SignalP"/>
    </source>
</evidence>
<feature type="domain" description="UGGT thioredoxin-like" evidence="11">
    <location>
        <begin position="39"/>
        <end position="221"/>
    </location>
</feature>
<keyword evidence="17" id="KW-1185">Reference proteome</keyword>
<keyword evidence="5 16" id="KW-0808">Transferase</keyword>
<dbReference type="GO" id="GO:0005788">
    <property type="term" value="C:endoplasmic reticulum lumen"/>
    <property type="evidence" value="ECO:0007669"/>
    <property type="project" value="UniProtKB-SubCell"/>
</dbReference>
<protein>
    <submittedName>
        <fullName evidence="16">UDP-glucose:Glyco protein glucosyltransferase-domain-containing protein</fullName>
    </submittedName>
</protein>
<keyword evidence="8" id="KW-0325">Glycoprotein</keyword>
<evidence type="ECO:0000256" key="7">
    <source>
        <dbReference type="ARBA" id="ARBA00022824"/>
    </source>
</evidence>
<gene>
    <name evidence="16" type="ORF">BDY21DRAFT_343671</name>
</gene>
<proteinExistence type="inferred from homology"/>
<dbReference type="Proteomes" id="UP000799766">
    <property type="component" value="Unassembled WGS sequence"/>
</dbReference>
<comment type="cofactor">
    <cofactor evidence="1">
        <name>Ca(2+)</name>
        <dbReference type="ChEBI" id="CHEBI:29108"/>
    </cofactor>
</comment>
<feature type="signal peptide" evidence="10">
    <location>
        <begin position="1"/>
        <end position="25"/>
    </location>
</feature>
<dbReference type="Gene3D" id="3.90.550.10">
    <property type="entry name" value="Spore Coat Polysaccharide Biosynthesis Protein SpsA, Chain A"/>
    <property type="match status" value="1"/>
</dbReference>
<comment type="similarity">
    <text evidence="4">Belongs to the glycosyltransferase 8 family.</text>
</comment>
<dbReference type="EMBL" id="MU001680">
    <property type="protein sequence ID" value="KAF2457381.1"/>
    <property type="molecule type" value="Genomic_DNA"/>
</dbReference>
<keyword evidence="6 10" id="KW-0732">Signal</keyword>
<sequence length="1502" mass="167807">MRGLSRPLRAAGLLSCALLPLAARAIPSINVALQASFSSPPYLLELLETAAEENSTAYFPIVDRIADGYLAQTSTDRELYTTFLQLLQSDGHLVDPDALSSFQFALAVRSTAPRIEAHYQYYNTSVEAPQGDGCDIWVAADGKRYCDAELATPHGSVADGARELPFDRVKDGRSNMELPIVLYADVTNPRFGPFYKELARTVQDRRAPFVLRYVPPPNRDEAQRISVSGYGVEMALKRTDYIVIDDRDAEEARADSEGRESEQDGEVADLKPLSASDVARLGMKAANFVLDSEDPFKTLIDLSQDFPKLSSAVVSHDISEEFKNEHIGNRERLLPPGYNMIWVNGVPVQSRKVDAFSILENIRNERHLVRGLTSLGLEPEEAIKLLMHPEINEVLADEEPQRFDFRDGIEGGGVIMWMNDLENDQRYEGWPSTLASILQRTYPGQLPPVSRDVHNAILPVDFTNPKDVALVVEPLQSFIKRKVPLRWGIVPITNSPAAAVQARIVYHLLESYGLDAMLSYLQRSLASGQISSPEKAHFDPVIAGRSLIEGAVERSFEEVLQHDDVAVKLEGAAKYLDRLSVNFSPAPFIVNGAIVPRSDDWLTSLSNRVSMDHRSIQRGVAENVFEESTWLPTYFLFQAVKRRHPAVVPDDEINVTFANVGAIFTKHKETLDGVLRIPAETKDSDIESWAQMLLCLDFDSENGRRLLSEAIEFRKAHPSVEVLFLPQLAHQFTDGSLIDRMERLRNQQMQPTDALDKIAATLADGATKQTSQSGNKFDEDYVSAISAVSRDLGIESANSGPVVVLNGRIVRVPINGDDFTKDDFETLLSYEKRKRIKPWARALKELGLEAKIKTPSASAIVTSIVAVSSASDEDPDSMFEASPKVRMSAFELWNTTKTAILTGNKKLSTIQIVASIDPSSENAQKFIPILKVLSELKGIHLRLFLNPRDHLSELPIKRFYRYVLQSEPSFQENGELNMAHAQFDGLPAETLLTMGMDVPSNWLVAPRESIHDLDNIKLGALRAYSSIDAIYELEHILIEGHARDFTLRKAPRGAELVLGTQKDPAVTDTIIMANLGYFQFKANPGVFNLALRPGRSSEVYKMDSTGLTGQHRGASDICLTSFQGVTLFPRLSRQPGMEKEDVLEPSTAGSAAVDIADSVLSKAGIHGTKDYINKGLKFGSDLLASAGLSSQGVKPSRHADINIFSVASGHLYERMLNIMMVSVMKHTNHTVKFWFIEQFLSPSFKSFLPTLAAEYGFSYEMVTYKWPHWLRAQKEKQREIWGYKILFLDVLFPLDLDKVIFVDADQIVRTDMYELVTHDLKGAPYGFTPMCDSRTEMEGFRFWKQGYWANFLRGRPYHISALYVVDLVRFRQLAAGDRLRQQYHSLSADPLSLSNLDQDLPNNMQMQLPIHSLPQHWLWCETWCSDESLAEAKTIDLCNNPLTKEPKLDRARRQVPEWTAYDEEIAALARRTKAGNVPVGEDAGSPGTAEAKSDASREKDEL</sequence>
<dbReference type="InterPro" id="IPR040693">
    <property type="entry name" value="UGGT_TRXL_1"/>
</dbReference>
<dbReference type="GO" id="GO:0036503">
    <property type="term" value="P:ERAD pathway"/>
    <property type="evidence" value="ECO:0007669"/>
    <property type="project" value="TreeGrafter"/>
</dbReference>
<evidence type="ECO:0000256" key="8">
    <source>
        <dbReference type="ARBA" id="ARBA00023180"/>
    </source>
</evidence>
<feature type="compositionally biased region" description="Basic and acidic residues" evidence="9">
    <location>
        <begin position="1491"/>
        <end position="1502"/>
    </location>
</feature>
<evidence type="ECO:0000256" key="2">
    <source>
        <dbReference type="ARBA" id="ARBA00004319"/>
    </source>
</evidence>
<organism evidence="16 17">
    <name type="scientific">Lineolata rhizophorae</name>
    <dbReference type="NCBI Taxonomy" id="578093"/>
    <lineage>
        <taxon>Eukaryota</taxon>
        <taxon>Fungi</taxon>
        <taxon>Dikarya</taxon>
        <taxon>Ascomycota</taxon>
        <taxon>Pezizomycotina</taxon>
        <taxon>Dothideomycetes</taxon>
        <taxon>Dothideomycetes incertae sedis</taxon>
        <taxon>Lineolatales</taxon>
        <taxon>Lineolataceae</taxon>
        <taxon>Lineolata</taxon>
    </lineage>
</organism>
<evidence type="ECO:0000259" key="15">
    <source>
        <dbReference type="Pfam" id="PF18404"/>
    </source>
</evidence>
<evidence type="ECO:0000256" key="9">
    <source>
        <dbReference type="SAM" id="MobiDB-lite"/>
    </source>
</evidence>